<dbReference type="KEGG" id="rfo:REIFOR_01248"/>
<organism evidence="2 3">
    <name type="scientific">Reinekea forsetii</name>
    <dbReference type="NCBI Taxonomy" id="1336806"/>
    <lineage>
        <taxon>Bacteria</taxon>
        <taxon>Pseudomonadati</taxon>
        <taxon>Pseudomonadota</taxon>
        <taxon>Gammaproteobacteria</taxon>
        <taxon>Oceanospirillales</taxon>
        <taxon>Saccharospirillaceae</taxon>
        <taxon>Reinekea</taxon>
    </lineage>
</organism>
<keyword evidence="3" id="KW-1185">Reference proteome</keyword>
<dbReference type="OrthoDB" id="5296797at2"/>
<dbReference type="RefSeq" id="WP_100256737.1">
    <property type="nucleotide sequence ID" value="NZ_CP011797.1"/>
</dbReference>
<reference evidence="2 3" key="1">
    <citation type="journal article" date="2017" name="Environ. Microbiol.">
        <title>Genomic and physiological analyses of 'Reinekea forsetii' reveal a versatile opportunistic lifestyle during spring algae blooms.</title>
        <authorList>
            <person name="Avci B."/>
            <person name="Hahnke R.L."/>
            <person name="Chafee M."/>
            <person name="Fischer T."/>
            <person name="Gruber-Vodicka H."/>
            <person name="Tegetmeyer H.E."/>
            <person name="Harder J."/>
            <person name="Fuchs B.M."/>
            <person name="Amann R.I."/>
            <person name="Teeling H."/>
        </authorList>
    </citation>
    <scope>NUCLEOTIDE SEQUENCE [LARGE SCALE GENOMIC DNA]</scope>
    <source>
        <strain evidence="2 3">Hel1_31_D35</strain>
    </source>
</reference>
<gene>
    <name evidence="2" type="ORF">REIFOR_01248</name>
</gene>
<keyword evidence="1" id="KW-0812">Transmembrane</keyword>
<keyword evidence="1" id="KW-0472">Membrane</keyword>
<evidence type="ECO:0000256" key="1">
    <source>
        <dbReference type="SAM" id="Phobius"/>
    </source>
</evidence>
<sequence length="123" mass="13513">MAEAPIGMISVEDFAKIKDMNRTRIINMILDESYIGKKVDGEWYIDSAEINRGSTSNSDSAVRIQSNGTSNEVVVIDIRMPFISMVIFMIKFVIAAIPATIILFFIGFVFTTILGVSIGSIIG</sequence>
<evidence type="ECO:0000313" key="2">
    <source>
        <dbReference type="EMBL" id="ATX76394.1"/>
    </source>
</evidence>
<protein>
    <submittedName>
        <fullName evidence="2">Uncharacterized protein</fullName>
    </submittedName>
</protein>
<dbReference type="Proteomes" id="UP000229757">
    <property type="component" value="Chromosome"/>
</dbReference>
<name>A0A2K8KSX0_9GAMM</name>
<proteinExistence type="predicted"/>
<dbReference type="EMBL" id="CP011797">
    <property type="protein sequence ID" value="ATX76394.1"/>
    <property type="molecule type" value="Genomic_DNA"/>
</dbReference>
<feature type="transmembrane region" description="Helical" evidence="1">
    <location>
        <begin position="89"/>
        <end position="122"/>
    </location>
</feature>
<dbReference type="AlphaFoldDB" id="A0A2K8KSX0"/>
<accession>A0A2K8KSX0</accession>
<evidence type="ECO:0000313" key="3">
    <source>
        <dbReference type="Proteomes" id="UP000229757"/>
    </source>
</evidence>
<keyword evidence="1" id="KW-1133">Transmembrane helix</keyword>